<sequence length="71" mass="7738">MPNYPAQAALIEALRDWRRHVVALAGVALAFGVASSLGSNVAYYTAALITFTIWMAWFVLTAVEVIRLADL</sequence>
<name>A0ABD5MGP6_9EURY</name>
<gene>
    <name evidence="2" type="ORF">ACFFOL_02185</name>
</gene>
<evidence type="ECO:0000313" key="2">
    <source>
        <dbReference type="EMBL" id="MFB9822998.1"/>
    </source>
</evidence>
<feature type="transmembrane region" description="Helical" evidence="1">
    <location>
        <begin position="21"/>
        <end position="37"/>
    </location>
</feature>
<comment type="caution">
    <text evidence="2">The sequence shown here is derived from an EMBL/GenBank/DDBJ whole genome shotgun (WGS) entry which is preliminary data.</text>
</comment>
<feature type="transmembrane region" description="Helical" evidence="1">
    <location>
        <begin position="43"/>
        <end position="66"/>
    </location>
</feature>
<keyword evidence="1" id="KW-1133">Transmembrane helix</keyword>
<dbReference type="EMBL" id="JBHMAJ010000001">
    <property type="protein sequence ID" value="MFB9822998.1"/>
    <property type="molecule type" value="Genomic_DNA"/>
</dbReference>
<dbReference type="AlphaFoldDB" id="A0ABD5MGP6"/>
<evidence type="ECO:0000256" key="1">
    <source>
        <dbReference type="SAM" id="Phobius"/>
    </source>
</evidence>
<dbReference type="GeneID" id="67209284"/>
<protein>
    <submittedName>
        <fullName evidence="2">Uncharacterized protein</fullName>
    </submittedName>
</protein>
<dbReference type="RefSeq" id="WP_222922074.1">
    <property type="nucleotide sequence ID" value="NZ_CP082286.1"/>
</dbReference>
<reference evidence="2" key="1">
    <citation type="submission" date="2024-09" db="EMBL/GenBank/DDBJ databases">
        <authorList>
            <person name="Sun Q."/>
        </authorList>
    </citation>
    <scope>NUCLEOTIDE SEQUENCE [LARGE SCALE GENOMIC DNA]</scope>
    <source>
        <strain evidence="2">JCM 31273</strain>
    </source>
</reference>
<keyword evidence="1" id="KW-0812">Transmembrane</keyword>
<evidence type="ECO:0000313" key="3">
    <source>
        <dbReference type="Proteomes" id="UP001589595"/>
    </source>
</evidence>
<proteinExistence type="predicted"/>
<dbReference type="Proteomes" id="UP001589595">
    <property type="component" value="Unassembled WGS sequence"/>
</dbReference>
<organism evidence="2 3">
    <name type="scientific">Halobaculum roseum</name>
    <dbReference type="NCBI Taxonomy" id="2175149"/>
    <lineage>
        <taxon>Archaea</taxon>
        <taxon>Methanobacteriati</taxon>
        <taxon>Methanobacteriota</taxon>
        <taxon>Stenosarchaea group</taxon>
        <taxon>Halobacteria</taxon>
        <taxon>Halobacteriales</taxon>
        <taxon>Haloferacaceae</taxon>
        <taxon>Halobaculum</taxon>
    </lineage>
</organism>
<keyword evidence="3" id="KW-1185">Reference proteome</keyword>
<accession>A0ABD5MGP6</accession>
<keyword evidence="1" id="KW-0472">Membrane</keyword>